<dbReference type="InterPro" id="IPR032675">
    <property type="entry name" value="LRR_dom_sf"/>
</dbReference>
<protein>
    <recommendedName>
        <fullName evidence="3">F-box domain-containing protein</fullName>
    </recommendedName>
</protein>
<dbReference type="Proteomes" id="UP000265631">
    <property type="component" value="Unassembled WGS sequence"/>
</dbReference>
<dbReference type="EMBL" id="PXXK01000026">
    <property type="protein sequence ID" value="RFN54551.1"/>
    <property type="molecule type" value="Genomic_DNA"/>
</dbReference>
<organism evidence="1 2">
    <name type="scientific">Fusarium flagelliforme</name>
    <dbReference type="NCBI Taxonomy" id="2675880"/>
    <lineage>
        <taxon>Eukaryota</taxon>
        <taxon>Fungi</taxon>
        <taxon>Dikarya</taxon>
        <taxon>Ascomycota</taxon>
        <taxon>Pezizomycotina</taxon>
        <taxon>Sordariomycetes</taxon>
        <taxon>Hypocreomycetidae</taxon>
        <taxon>Hypocreales</taxon>
        <taxon>Nectriaceae</taxon>
        <taxon>Fusarium</taxon>
        <taxon>Fusarium incarnatum-equiseti species complex</taxon>
    </lineage>
</organism>
<gene>
    <name evidence="1" type="ORF">FIE12Z_1206</name>
</gene>
<evidence type="ECO:0000313" key="1">
    <source>
        <dbReference type="EMBL" id="RFN54551.1"/>
    </source>
</evidence>
<dbReference type="SUPFAM" id="SSF52058">
    <property type="entry name" value="L domain-like"/>
    <property type="match status" value="1"/>
</dbReference>
<keyword evidence="2" id="KW-1185">Reference proteome</keyword>
<dbReference type="STRING" id="2594813.A0A395N376"/>
<sequence>MVVTRSGKSTTGVIAKVPPEILSCIFQYFCSHCCNEYKWPFGPPPGFLEAQNTRALFNLCLVSRSFRIEAQKTLFHSFNPDFPPPEACPTNPWTLRLEPFLQTVAARPDLARSVKAVFLVRYLWEALDFHQSRKAFHDCVRALGKRPLDIFCRVYKNPITPVKRAFFMGPLPLRGNDVWRSVTPRPSSEEYYPELFSALVAILPNLTHLAILSELAWQRPRLWDVLPGILDVLGVECIPIKTIEMEYPAKNLLSRCTKLETWITDGLQNFPNMPTVKHLHLRHTPRPMRVDYSKCINACSGSLTTLSSFDATTNLLSAIDRPRLHDSLEVLHLNSNYIIPLPSLKMFKKLKYIYLDPHGIYGMYDDSQSPPFHESLVEVLPRNIVNLSVRTCVHTKSCWQRDLYEALASEENWFPELQSVTSNTEISHEHLTELFDRLGLEWVCKKPTGYYMNSSYYSS</sequence>
<proteinExistence type="predicted"/>
<comment type="caution">
    <text evidence="1">The sequence shown here is derived from an EMBL/GenBank/DDBJ whole genome shotgun (WGS) entry which is preliminary data.</text>
</comment>
<evidence type="ECO:0008006" key="3">
    <source>
        <dbReference type="Google" id="ProtNLM"/>
    </source>
</evidence>
<dbReference type="Gene3D" id="3.80.10.10">
    <property type="entry name" value="Ribonuclease Inhibitor"/>
    <property type="match status" value="1"/>
</dbReference>
<reference evidence="1 2" key="1">
    <citation type="journal article" date="2018" name="PLoS Pathog.">
        <title>Evolution of structural diversity of trichothecenes, a family of toxins produced by plant pathogenic and entomopathogenic fungi.</title>
        <authorList>
            <person name="Proctor R.H."/>
            <person name="McCormick S.P."/>
            <person name="Kim H.S."/>
            <person name="Cardoza R.E."/>
            <person name="Stanley A.M."/>
            <person name="Lindo L."/>
            <person name="Kelly A."/>
            <person name="Brown D.W."/>
            <person name="Lee T."/>
            <person name="Vaughan M.M."/>
            <person name="Alexander N.J."/>
            <person name="Busman M."/>
            <person name="Gutierrez S."/>
        </authorList>
    </citation>
    <scope>NUCLEOTIDE SEQUENCE [LARGE SCALE GENOMIC DNA]</scope>
    <source>
        <strain evidence="1 2">NRRL 13405</strain>
    </source>
</reference>
<accession>A0A395N376</accession>
<evidence type="ECO:0000313" key="2">
    <source>
        <dbReference type="Proteomes" id="UP000265631"/>
    </source>
</evidence>
<dbReference type="AlphaFoldDB" id="A0A395N376"/>
<name>A0A395N376_9HYPO</name>